<evidence type="ECO:0000256" key="1">
    <source>
        <dbReference type="ARBA" id="ARBA00000707"/>
    </source>
</evidence>
<dbReference type="SUPFAM" id="SSF54001">
    <property type="entry name" value="Cysteine proteinases"/>
    <property type="match status" value="1"/>
</dbReference>
<dbReference type="InterPro" id="IPR003903">
    <property type="entry name" value="UIM_dom"/>
</dbReference>
<dbReference type="GO" id="GO:0061136">
    <property type="term" value="P:regulation of proteasomal protein catabolic process"/>
    <property type="evidence" value="ECO:0007669"/>
    <property type="project" value="TreeGrafter"/>
</dbReference>
<dbReference type="AlphaFoldDB" id="A0AAQ4EJ89"/>
<keyword evidence="9" id="KW-0175">Coiled coil</keyword>
<dbReference type="InterPro" id="IPR028889">
    <property type="entry name" value="USP"/>
</dbReference>
<dbReference type="GO" id="GO:0043161">
    <property type="term" value="P:proteasome-mediated ubiquitin-dependent protein catabolic process"/>
    <property type="evidence" value="ECO:0007669"/>
    <property type="project" value="InterPro"/>
</dbReference>
<evidence type="ECO:0000256" key="11">
    <source>
        <dbReference type="SAM" id="SignalP"/>
    </source>
</evidence>
<dbReference type="CDD" id="cd14276">
    <property type="entry name" value="UBA_UBP25_like"/>
    <property type="match status" value="1"/>
</dbReference>
<feature type="compositionally biased region" description="Low complexity" evidence="10">
    <location>
        <begin position="521"/>
        <end position="538"/>
    </location>
</feature>
<keyword evidence="3 8" id="KW-0645">Protease</keyword>
<accession>A0AAQ4EJ89</accession>
<feature type="region of interest" description="Disordered" evidence="10">
    <location>
        <begin position="511"/>
        <end position="557"/>
    </location>
</feature>
<dbReference type="GO" id="GO:0005634">
    <property type="term" value="C:nucleus"/>
    <property type="evidence" value="ECO:0007669"/>
    <property type="project" value="UniProtKB-SubCell"/>
</dbReference>
<proteinExistence type="inferred from homology"/>
<organism evidence="13 14">
    <name type="scientific">Amblyomma americanum</name>
    <name type="common">Lone star tick</name>
    <dbReference type="NCBI Taxonomy" id="6943"/>
    <lineage>
        <taxon>Eukaryota</taxon>
        <taxon>Metazoa</taxon>
        <taxon>Ecdysozoa</taxon>
        <taxon>Arthropoda</taxon>
        <taxon>Chelicerata</taxon>
        <taxon>Arachnida</taxon>
        <taxon>Acari</taxon>
        <taxon>Parasitiformes</taxon>
        <taxon>Ixodida</taxon>
        <taxon>Ixodoidea</taxon>
        <taxon>Ixodidae</taxon>
        <taxon>Amblyomminae</taxon>
        <taxon>Amblyomma</taxon>
    </lineage>
</organism>
<dbReference type="InterPro" id="IPR018200">
    <property type="entry name" value="USP_CS"/>
</dbReference>
<comment type="similarity">
    <text evidence="8">Belongs to the peptidase C19 family.</text>
</comment>
<evidence type="ECO:0000256" key="6">
    <source>
        <dbReference type="ARBA" id="ARBA00022807"/>
    </source>
</evidence>
<reference evidence="13 14" key="1">
    <citation type="journal article" date="2023" name="Arcadia Sci">
        <title>De novo assembly of a long-read Amblyomma americanum tick genome.</title>
        <authorList>
            <person name="Chou S."/>
            <person name="Poskanzer K.E."/>
            <person name="Rollins M."/>
            <person name="Thuy-Boun P.S."/>
        </authorList>
    </citation>
    <scope>NUCLEOTIDE SEQUENCE [LARGE SCALE GENOMIC DNA]</scope>
    <source>
        <strain evidence="13">F_SG_1</strain>
        <tissue evidence="13">Salivary glands</tissue>
    </source>
</reference>
<dbReference type="InterPro" id="IPR054108">
    <property type="entry name" value="USP25/28_UIM"/>
</dbReference>
<feature type="region of interest" description="Disordered" evidence="10">
    <location>
        <begin position="274"/>
        <end position="306"/>
    </location>
</feature>
<feature type="chain" id="PRO_5042851758" description="Ubiquitin carboxyl-terminal hydrolase" evidence="11">
    <location>
        <begin position="17"/>
        <end position="806"/>
    </location>
</feature>
<dbReference type="GO" id="GO:0070628">
    <property type="term" value="F:proteasome binding"/>
    <property type="evidence" value="ECO:0007669"/>
    <property type="project" value="TreeGrafter"/>
</dbReference>
<evidence type="ECO:0000313" key="14">
    <source>
        <dbReference type="Proteomes" id="UP001321473"/>
    </source>
</evidence>
<dbReference type="Proteomes" id="UP001321473">
    <property type="component" value="Unassembled WGS sequence"/>
</dbReference>
<dbReference type="PANTHER" id="PTHR43982:SF6">
    <property type="entry name" value="UBIQUITIN CARBOXYL-TERMINAL HYDROLASE 2-RELATED"/>
    <property type="match status" value="1"/>
</dbReference>
<dbReference type="InterPro" id="IPR001394">
    <property type="entry name" value="Peptidase_C19_UCH"/>
</dbReference>
<keyword evidence="7" id="KW-0539">Nucleus</keyword>
<evidence type="ECO:0000256" key="2">
    <source>
        <dbReference type="ARBA" id="ARBA00004123"/>
    </source>
</evidence>
<keyword evidence="11" id="KW-0732">Signal</keyword>
<evidence type="ECO:0000256" key="3">
    <source>
        <dbReference type="ARBA" id="ARBA00022670"/>
    </source>
</evidence>
<feature type="signal peptide" evidence="11">
    <location>
        <begin position="1"/>
        <end position="16"/>
    </location>
</feature>
<keyword evidence="4 8" id="KW-0833">Ubl conjugation pathway</keyword>
<dbReference type="Pfam" id="PF00443">
    <property type="entry name" value="UCH"/>
    <property type="match status" value="1"/>
</dbReference>
<protein>
    <recommendedName>
        <fullName evidence="8">Ubiquitin carboxyl-terminal hydrolase</fullName>
        <ecNumber evidence="8">3.4.19.12</ecNumber>
    </recommendedName>
</protein>
<dbReference type="PROSITE" id="PS00973">
    <property type="entry name" value="USP_2"/>
    <property type="match status" value="1"/>
</dbReference>
<evidence type="ECO:0000256" key="7">
    <source>
        <dbReference type="ARBA" id="ARBA00023242"/>
    </source>
</evidence>
<feature type="compositionally biased region" description="Low complexity" evidence="10">
    <location>
        <begin position="284"/>
        <end position="304"/>
    </location>
</feature>
<dbReference type="InterPro" id="IPR009060">
    <property type="entry name" value="UBA-like_sf"/>
</dbReference>
<dbReference type="SMART" id="SM00726">
    <property type="entry name" value="UIM"/>
    <property type="match status" value="2"/>
</dbReference>
<comment type="caution">
    <text evidence="13">The sequence shown here is derived from an EMBL/GenBank/DDBJ whole genome shotgun (WGS) entry which is preliminary data.</text>
</comment>
<comment type="subcellular location">
    <subcellularLocation>
        <location evidence="2">Nucleus</location>
    </subcellularLocation>
</comment>
<dbReference type="InterPro" id="IPR044635">
    <property type="entry name" value="UBP14-like"/>
</dbReference>
<dbReference type="EC" id="3.4.19.12" evidence="8"/>
<dbReference type="InterPro" id="IPR038765">
    <property type="entry name" value="Papain-like_cys_pep_sf"/>
</dbReference>
<evidence type="ECO:0000256" key="4">
    <source>
        <dbReference type="ARBA" id="ARBA00022786"/>
    </source>
</evidence>
<dbReference type="GO" id="GO:0016579">
    <property type="term" value="P:protein deubiquitination"/>
    <property type="evidence" value="ECO:0007669"/>
    <property type="project" value="InterPro"/>
</dbReference>
<gene>
    <name evidence="13" type="ORF">V5799_010676</name>
</gene>
<dbReference type="PANTHER" id="PTHR43982">
    <property type="entry name" value="UBIQUITIN CARBOXYL-TERMINAL HYDROLASE"/>
    <property type="match status" value="1"/>
</dbReference>
<evidence type="ECO:0000256" key="8">
    <source>
        <dbReference type="RuleBase" id="RU366025"/>
    </source>
</evidence>
<evidence type="ECO:0000256" key="10">
    <source>
        <dbReference type="SAM" id="MobiDB-lite"/>
    </source>
</evidence>
<dbReference type="SUPFAM" id="SSF46934">
    <property type="entry name" value="UBA-like"/>
    <property type="match status" value="1"/>
</dbReference>
<feature type="domain" description="USP" evidence="12">
    <location>
        <begin position="183"/>
        <end position="675"/>
    </location>
</feature>
<evidence type="ECO:0000256" key="5">
    <source>
        <dbReference type="ARBA" id="ARBA00022801"/>
    </source>
</evidence>
<dbReference type="Gene3D" id="1.10.8.10">
    <property type="entry name" value="DNA helicase RuvA subunit, C-terminal domain"/>
    <property type="match status" value="1"/>
</dbReference>
<sequence length="806" mass="90481">MLSFVFFCFLTQQQQQQQQQQQEDAARVVLNQLKEITSVEDVALLRQALEASRTVSGSYDLAQAVSMLVEEDLPGAPSMSQVGVRPAAAVGDGATVPSSQMGAATSPQKRPAKVIDLTGEGDDLQKAIALSLQEQQVAGVSAEEQDISRALEQSLGGKRKRGADAWLDPANPYERRRQGDWPVGIKNVGNTCWFSAVIQSLFHLPMFRRLVLAFEPLGPPIREDGRPPQEHRSLGLMLELRPLFALLGCSRRKYVDPGRALELLRDAFVGTAGSTGGGAGGSQGPSHQQQLQQPQPQHQAQQQQDVSEFTHKLLEWLEDAFQLARCSNPGSIPRMEQSNPMLELFYGSFRCEGDNDGRHFSYEEAFGQYPLQVNGFYDIHESLEAATTNLEPESSSSSGTQRSNQETWFTKLPPVLVFELSRFRFNQNLNKPEKIHHRLDFPELLYMDRYMEYNKNITRSKREEVRRLKEERERLKKKLDKYVQYGSGPKRVPLQDVLQYTLEFVESKAAQQKNEEAEMASPSSSLGVGSPGSSPPDEGQSRGESPRNTVEGPHPRHVAEQEFRILQNCLRRWRAEVEHDVKELQDSMSRIDSTIRDIYLEPSLRQVPYRLHAVLVHEGQAASGHYWAFVYCPRRSAWLKFNDVTVTEVTWAELLRDSVGGHLCTSAYCLLYVDRNNRDLFEGAKDSELQLPPDLARYVEADNAAFHKELEQWDLKHQERAAVDAAAGGNDIVVTPVQPQMQERPVYVEHEIGIGTINPSPSWAQLQQEHAQLAQSYTQCRLGQLGSVLGSEGPRGALSKALDQDL</sequence>
<evidence type="ECO:0000256" key="9">
    <source>
        <dbReference type="SAM" id="Coils"/>
    </source>
</evidence>
<keyword evidence="6 8" id="KW-0788">Thiol protease</keyword>
<keyword evidence="5 8" id="KW-0378">Hydrolase</keyword>
<keyword evidence="14" id="KW-1185">Reference proteome</keyword>
<feature type="compositionally biased region" description="Gly residues" evidence="10">
    <location>
        <begin position="274"/>
        <end position="283"/>
    </location>
</feature>
<evidence type="ECO:0000259" key="12">
    <source>
        <dbReference type="PROSITE" id="PS50235"/>
    </source>
</evidence>
<dbReference type="GO" id="GO:0004843">
    <property type="term" value="F:cysteine-type deubiquitinase activity"/>
    <property type="evidence" value="ECO:0007669"/>
    <property type="project" value="UniProtKB-UniRule"/>
</dbReference>
<name>A0AAQ4EJ89_AMBAM</name>
<dbReference type="PROSITE" id="PS50235">
    <property type="entry name" value="USP_3"/>
    <property type="match status" value="1"/>
</dbReference>
<dbReference type="Pfam" id="PF21909">
    <property type="entry name" value="USP_UIM_N"/>
    <property type="match status" value="1"/>
</dbReference>
<dbReference type="PROSITE" id="PS00972">
    <property type="entry name" value="USP_1"/>
    <property type="match status" value="1"/>
</dbReference>
<comment type="catalytic activity">
    <reaction evidence="1 8">
        <text>Thiol-dependent hydrolysis of ester, thioester, amide, peptide and isopeptide bonds formed by the C-terminal Gly of ubiquitin (a 76-residue protein attached to proteins as an intracellular targeting signal).</text>
        <dbReference type="EC" id="3.4.19.12"/>
    </reaction>
</comment>
<dbReference type="Gene3D" id="3.90.70.10">
    <property type="entry name" value="Cysteine proteinases"/>
    <property type="match status" value="1"/>
</dbReference>
<feature type="coiled-coil region" evidence="9">
    <location>
        <begin position="454"/>
        <end position="485"/>
    </location>
</feature>
<dbReference type="EMBL" id="JARKHS020014992">
    <property type="protein sequence ID" value="KAK8774792.1"/>
    <property type="molecule type" value="Genomic_DNA"/>
</dbReference>
<evidence type="ECO:0000313" key="13">
    <source>
        <dbReference type="EMBL" id="KAK8774792.1"/>
    </source>
</evidence>